<dbReference type="SUPFAM" id="SSF53850">
    <property type="entry name" value="Periplasmic binding protein-like II"/>
    <property type="match status" value="1"/>
</dbReference>
<dbReference type="InterPro" id="IPR001638">
    <property type="entry name" value="Solute-binding_3/MltF_N"/>
</dbReference>
<comment type="similarity">
    <text evidence="2 4">Belongs to the bacterial solute-binding protein 3 family.</text>
</comment>
<evidence type="ECO:0000256" key="1">
    <source>
        <dbReference type="ARBA" id="ARBA00004196"/>
    </source>
</evidence>
<dbReference type="CDD" id="cd13530">
    <property type="entry name" value="PBP2_peptides_like"/>
    <property type="match status" value="1"/>
</dbReference>
<gene>
    <name evidence="7" type="ORF">Q5722_11455</name>
</gene>
<feature type="domain" description="Solute-binding protein family 3/N-terminal" evidence="5">
    <location>
        <begin position="41"/>
        <end position="266"/>
    </location>
</feature>
<dbReference type="SMART" id="SM00079">
    <property type="entry name" value="PBPe"/>
    <property type="match status" value="1"/>
</dbReference>
<dbReference type="Pfam" id="PF00497">
    <property type="entry name" value="SBP_bac_3"/>
    <property type="match status" value="1"/>
</dbReference>
<dbReference type="PANTHER" id="PTHR35936">
    <property type="entry name" value="MEMBRANE-BOUND LYTIC MUREIN TRANSGLYCOSYLASE F"/>
    <property type="match status" value="1"/>
</dbReference>
<reference evidence="7 8" key="1">
    <citation type="submission" date="2023-07" db="EMBL/GenBank/DDBJ databases">
        <title>Nocardioides sp. nov WY-20 isolated from soil.</title>
        <authorList>
            <person name="Liu B."/>
            <person name="Wan Y."/>
        </authorList>
    </citation>
    <scope>NUCLEOTIDE SEQUENCE [LARGE SCALE GENOMIC DNA]</scope>
    <source>
        <strain evidence="7 8">WY-20</strain>
    </source>
</reference>
<dbReference type="Proteomes" id="UP001233314">
    <property type="component" value="Unassembled WGS sequence"/>
</dbReference>
<accession>A0ABT9B762</accession>
<comment type="caution">
    <text evidence="7">The sequence shown here is derived from an EMBL/GenBank/DDBJ whole genome shotgun (WGS) entry which is preliminary data.</text>
</comment>
<keyword evidence="3" id="KW-0732">Signal</keyword>
<dbReference type="InterPro" id="IPR018313">
    <property type="entry name" value="SBP_3_CS"/>
</dbReference>
<evidence type="ECO:0000256" key="2">
    <source>
        <dbReference type="ARBA" id="ARBA00010333"/>
    </source>
</evidence>
<dbReference type="PROSITE" id="PS01039">
    <property type="entry name" value="SBP_BACTERIAL_3"/>
    <property type="match status" value="1"/>
</dbReference>
<dbReference type="Gene3D" id="3.40.190.10">
    <property type="entry name" value="Periplasmic binding protein-like II"/>
    <property type="match status" value="2"/>
</dbReference>
<organism evidence="7 8">
    <name type="scientific">Nocardioides jiangxiensis</name>
    <dbReference type="NCBI Taxonomy" id="3064524"/>
    <lineage>
        <taxon>Bacteria</taxon>
        <taxon>Bacillati</taxon>
        <taxon>Actinomycetota</taxon>
        <taxon>Actinomycetes</taxon>
        <taxon>Propionibacteriales</taxon>
        <taxon>Nocardioidaceae</taxon>
        <taxon>Nocardioides</taxon>
    </lineage>
</organism>
<evidence type="ECO:0000256" key="3">
    <source>
        <dbReference type="ARBA" id="ARBA00022729"/>
    </source>
</evidence>
<dbReference type="EMBL" id="JAUQTA010000002">
    <property type="protein sequence ID" value="MDO7868983.1"/>
    <property type="molecule type" value="Genomic_DNA"/>
</dbReference>
<evidence type="ECO:0000259" key="5">
    <source>
        <dbReference type="SMART" id="SM00062"/>
    </source>
</evidence>
<comment type="subcellular location">
    <subcellularLocation>
        <location evidence="1">Cell envelope</location>
    </subcellularLocation>
</comment>
<dbReference type="PANTHER" id="PTHR35936:SF17">
    <property type="entry name" value="ARGININE-BINDING EXTRACELLULAR PROTEIN ARTP"/>
    <property type="match status" value="1"/>
</dbReference>
<proteinExistence type="inferred from homology"/>
<evidence type="ECO:0000313" key="7">
    <source>
        <dbReference type="EMBL" id="MDO7868983.1"/>
    </source>
</evidence>
<evidence type="ECO:0000313" key="8">
    <source>
        <dbReference type="Proteomes" id="UP001233314"/>
    </source>
</evidence>
<keyword evidence="8" id="KW-1185">Reference proteome</keyword>
<name>A0ABT9B762_9ACTN</name>
<dbReference type="SMART" id="SM00062">
    <property type="entry name" value="PBPb"/>
    <property type="match status" value="1"/>
</dbReference>
<feature type="domain" description="Ionotropic glutamate receptor C-terminal" evidence="6">
    <location>
        <begin position="41"/>
        <end position="265"/>
    </location>
</feature>
<evidence type="ECO:0000259" key="6">
    <source>
        <dbReference type="SMART" id="SM00079"/>
    </source>
</evidence>
<dbReference type="InterPro" id="IPR001320">
    <property type="entry name" value="Iontro_rcpt_C"/>
</dbReference>
<dbReference type="PROSITE" id="PS51257">
    <property type="entry name" value="PROKAR_LIPOPROTEIN"/>
    <property type="match status" value="1"/>
</dbReference>
<protein>
    <submittedName>
        <fullName evidence="7">ABC transporter substrate-binding protein</fullName>
    </submittedName>
</protein>
<sequence length="266" mass="28236">MTSRILTTAAAATLALGLAACGSDKGNDKADGALDTITAGTLTVCSDVPYPPFEDFDKTTPTGFKGFDIDIVTAVAKELKLKLVVKDSDFNALQSGLALNSRQCDLAASAMTITPVREKKIGFSEGYYDSEQSLLVPAGSSIKSIDDLKGKSVAVQKGTTGETYANKNATGAKVTSFPSDAQMYAAIKAGQVDAILQDLPVNLDHQKDPKQPGKFTVVETYKTDETYGLAMKKSNTDLIKAVDDALATLHSSGDYQKIYDSYFATK</sequence>
<evidence type="ECO:0000256" key="4">
    <source>
        <dbReference type="RuleBase" id="RU003744"/>
    </source>
</evidence>
<dbReference type="RefSeq" id="WP_305028404.1">
    <property type="nucleotide sequence ID" value="NZ_JAUQTA010000002.1"/>
</dbReference>